<proteinExistence type="predicted"/>
<dbReference type="RefSeq" id="WP_210653076.1">
    <property type="nucleotide sequence ID" value="NZ_JAGKQQ010000001.1"/>
</dbReference>
<reference evidence="1 2" key="1">
    <citation type="submission" date="2021-04" db="EMBL/GenBank/DDBJ databases">
        <authorList>
            <person name="Ivanova A."/>
        </authorList>
    </citation>
    <scope>NUCLEOTIDE SEQUENCE [LARGE SCALE GENOMIC DNA]</scope>
    <source>
        <strain evidence="1 2">G18</strain>
    </source>
</reference>
<dbReference type="Proteomes" id="UP000676565">
    <property type="component" value="Unassembled WGS sequence"/>
</dbReference>
<evidence type="ECO:0000313" key="1">
    <source>
        <dbReference type="EMBL" id="MBP3954970.1"/>
    </source>
</evidence>
<gene>
    <name evidence="1" type="ORF">J8F10_06700</name>
</gene>
<evidence type="ECO:0000313" key="2">
    <source>
        <dbReference type="Proteomes" id="UP000676565"/>
    </source>
</evidence>
<organism evidence="1 2">
    <name type="scientific">Gemmata palustris</name>
    <dbReference type="NCBI Taxonomy" id="2822762"/>
    <lineage>
        <taxon>Bacteria</taxon>
        <taxon>Pseudomonadati</taxon>
        <taxon>Planctomycetota</taxon>
        <taxon>Planctomycetia</taxon>
        <taxon>Gemmatales</taxon>
        <taxon>Gemmataceae</taxon>
        <taxon>Gemmata</taxon>
    </lineage>
</organism>
<protein>
    <submittedName>
        <fullName evidence="1">Uncharacterized protein</fullName>
    </submittedName>
</protein>
<sequence length="158" mass="17295">MKPVDKYKVTAAVGWYKNLTAIAITPPPFIAEKLDRQYRQGEEGPAWFGYRLFRAGSAEPEVNLTNLSSTHPPELFDETGWLLAECQKPDVARIEVLFWNPAAAKGLGLEKRLPARSHVGEPLAVLSAFTNAVADSLHPPGPDATSCEWAVLEVTPAK</sequence>
<name>A0ABS5BMN3_9BACT</name>
<accession>A0ABS5BMN3</accession>
<dbReference type="EMBL" id="JAGKQQ010000001">
    <property type="protein sequence ID" value="MBP3954970.1"/>
    <property type="molecule type" value="Genomic_DNA"/>
</dbReference>
<keyword evidence="2" id="KW-1185">Reference proteome</keyword>
<comment type="caution">
    <text evidence="1">The sequence shown here is derived from an EMBL/GenBank/DDBJ whole genome shotgun (WGS) entry which is preliminary data.</text>
</comment>